<evidence type="ECO:0000313" key="2">
    <source>
        <dbReference type="EMBL" id="KNX38360.1"/>
    </source>
</evidence>
<organism evidence="2 3">
    <name type="scientific">Luteipulveratus halotolerans</name>
    <dbReference type="NCBI Taxonomy" id="1631356"/>
    <lineage>
        <taxon>Bacteria</taxon>
        <taxon>Bacillati</taxon>
        <taxon>Actinomycetota</taxon>
        <taxon>Actinomycetes</taxon>
        <taxon>Micrococcales</taxon>
        <taxon>Dermacoccaceae</taxon>
        <taxon>Luteipulveratus</taxon>
    </lineage>
</organism>
<keyword evidence="1" id="KW-0812">Transmembrane</keyword>
<protein>
    <recommendedName>
        <fullName evidence="4">DUF3592 domain-containing protein</fullName>
    </recommendedName>
</protein>
<accession>A0A0L6CL35</accession>
<feature type="transmembrane region" description="Helical" evidence="1">
    <location>
        <begin position="145"/>
        <end position="163"/>
    </location>
</feature>
<keyword evidence="1" id="KW-0472">Membrane</keyword>
<evidence type="ECO:0008006" key="4">
    <source>
        <dbReference type="Google" id="ProtNLM"/>
    </source>
</evidence>
<dbReference type="STRING" id="1631356.VV01_16340"/>
<reference evidence="3" key="1">
    <citation type="submission" date="2015-03" db="EMBL/GenBank/DDBJ databases">
        <title>Luteipulveratus halotolerans sp. nov., a novel actinobacterium (Dermacoccaceae) from Sarawak, Malaysia.</title>
        <authorList>
            <person name="Juboi H."/>
            <person name="Basik A."/>
            <person name="Shamsul S.S."/>
            <person name="Arnold P."/>
            <person name="Schmitt E.K."/>
            <person name="Sanglier J.-J."/>
            <person name="Yeo T."/>
        </authorList>
    </citation>
    <scope>NUCLEOTIDE SEQUENCE [LARGE SCALE GENOMIC DNA]</scope>
    <source>
        <strain evidence="3">C296001</strain>
    </source>
</reference>
<evidence type="ECO:0000313" key="3">
    <source>
        <dbReference type="Proteomes" id="UP000037397"/>
    </source>
</evidence>
<proteinExistence type="predicted"/>
<dbReference type="EMBL" id="LAIR01000002">
    <property type="protein sequence ID" value="KNX38360.1"/>
    <property type="molecule type" value="Genomic_DNA"/>
</dbReference>
<comment type="caution">
    <text evidence="2">The sequence shown here is derived from an EMBL/GenBank/DDBJ whole genome shotgun (WGS) entry which is preliminary data.</text>
</comment>
<sequence>MRVRSRTVITMPGIELDIEGGMEHSGWIFPLVLVVLLYALSRLLWAEWVEREKPWVKGIALVVDAEMIRHTGGDTGGFRYRLTVVVHTLDGRQVETIAREELSDREADSWVGTQRDVWYQEDDPARARLLPPVGEGWWRTSGWRYLLCVPFIVIFSVVTWTTFVR</sequence>
<feature type="transmembrane region" description="Helical" evidence="1">
    <location>
        <begin position="27"/>
        <end position="45"/>
    </location>
</feature>
<dbReference type="AlphaFoldDB" id="A0A0L6CL35"/>
<dbReference type="Proteomes" id="UP000037397">
    <property type="component" value="Unassembled WGS sequence"/>
</dbReference>
<keyword evidence="3" id="KW-1185">Reference proteome</keyword>
<evidence type="ECO:0000256" key="1">
    <source>
        <dbReference type="SAM" id="Phobius"/>
    </source>
</evidence>
<name>A0A0L6CL35_9MICO</name>
<gene>
    <name evidence="2" type="ORF">VV01_16340</name>
</gene>
<keyword evidence="1" id="KW-1133">Transmembrane helix</keyword>